<name>V2WN58_MONRO</name>
<evidence type="ECO:0000256" key="1">
    <source>
        <dbReference type="SAM" id="SignalP"/>
    </source>
</evidence>
<dbReference type="InterPro" id="IPR040521">
    <property type="entry name" value="KDZ"/>
</dbReference>
<dbReference type="STRING" id="1381753.V2WN58"/>
<keyword evidence="1" id="KW-0732">Signal</keyword>
<keyword evidence="3" id="KW-1185">Reference proteome</keyword>
<accession>V2WN58</accession>
<dbReference type="EMBL" id="AWSO01002340">
    <property type="protein sequence ID" value="ESK81620.1"/>
    <property type="molecule type" value="Genomic_DNA"/>
</dbReference>
<evidence type="ECO:0000313" key="2">
    <source>
        <dbReference type="EMBL" id="ESK81620.1"/>
    </source>
</evidence>
<dbReference type="Proteomes" id="UP000017559">
    <property type="component" value="Unassembled WGS sequence"/>
</dbReference>
<gene>
    <name evidence="2" type="ORF">Moror_11111</name>
</gene>
<feature type="chain" id="PRO_5004711495" evidence="1">
    <location>
        <begin position="30"/>
        <end position="490"/>
    </location>
</feature>
<organism evidence="2 3">
    <name type="scientific">Moniliophthora roreri (strain MCA 2997)</name>
    <name type="common">Cocoa frosty pod rot fungus</name>
    <name type="synonym">Crinipellis roreri</name>
    <dbReference type="NCBI Taxonomy" id="1381753"/>
    <lineage>
        <taxon>Eukaryota</taxon>
        <taxon>Fungi</taxon>
        <taxon>Dikarya</taxon>
        <taxon>Basidiomycota</taxon>
        <taxon>Agaricomycotina</taxon>
        <taxon>Agaricomycetes</taxon>
        <taxon>Agaricomycetidae</taxon>
        <taxon>Agaricales</taxon>
        <taxon>Marasmiineae</taxon>
        <taxon>Marasmiaceae</taxon>
        <taxon>Moniliophthora</taxon>
    </lineage>
</organism>
<reference evidence="2 3" key="1">
    <citation type="journal article" date="2014" name="BMC Genomics">
        <title>Genome and secretome analysis of the hemibiotrophic fungal pathogen, Moniliophthora roreri, which causes frosty pod rot disease of cacao: mechanisms of the biotrophic and necrotrophic phases.</title>
        <authorList>
            <person name="Meinhardt L.W."/>
            <person name="Costa G.G.L."/>
            <person name="Thomazella D.P.T."/>
            <person name="Teixeira P.J.P.L."/>
            <person name="Carazzolle M.F."/>
            <person name="Schuster S.C."/>
            <person name="Carlson J.E."/>
            <person name="Guiltinan M.J."/>
            <person name="Mieczkowski P."/>
            <person name="Farmer A."/>
            <person name="Ramaraj T."/>
            <person name="Crozier J."/>
            <person name="Davis R.E."/>
            <person name="Shao J."/>
            <person name="Melnick R.L."/>
            <person name="Pereira G.A.G."/>
            <person name="Bailey B.A."/>
        </authorList>
    </citation>
    <scope>NUCLEOTIDE SEQUENCE [LARGE SCALE GENOMIC DNA]</scope>
    <source>
        <strain evidence="2 3">MCA 2997</strain>
    </source>
</reference>
<protein>
    <submittedName>
        <fullName evidence="2">Uncharacterized protein</fullName>
    </submittedName>
</protein>
<dbReference type="KEGG" id="mrr:Moror_11111"/>
<proteinExistence type="predicted"/>
<sequence>MLIGILHGHAHQHLCQLMFLLVYVIGAGMENLEQCEWYFSKSNVLGGVTRYMSKFHRRQAIVHYAAHTDEYETYANLSKFIYTNYQLALNTLAGLGKVMEALQALGITNIEICSQWLKDERRFLEEQKDLPQPMMAEREYLSKLKALMDCQTSLAAGMDYSADDVIDALAVKRDKSNTLAAEKAVFNLAELKWKLLRDIQTLETKLEIGKGERWTLGCLKWLEVEKMVRDDEWVQVLHKLEDLVVTRIFEMARLNSSGNCYKMRAHLSKALTSRSSAIEAALKALNDMAKASGQEQLQWKDVMEYTFLSEFDILKHTGDNMCSKLWAKPAYWEVMLKVFKMYHAEEEIQRLHVEIKRLMTYIKEEDAYLRLREAQVGEDNLLLAHQICLHRQIHGSPEDKVHFVPGIGVQSQLHHDCDINILNNARINWEGLTPVQQQQTLLNLAHNNISNGLNGIGLARDEEVGESKGEEEAAEAEEALECVLGQALLD</sequence>
<feature type="signal peptide" evidence="1">
    <location>
        <begin position="1"/>
        <end position="29"/>
    </location>
</feature>
<dbReference type="HOGENOM" id="CLU_556786_0_0_1"/>
<comment type="caution">
    <text evidence="2">The sequence shown here is derived from an EMBL/GenBank/DDBJ whole genome shotgun (WGS) entry which is preliminary data.</text>
</comment>
<dbReference type="Pfam" id="PF18758">
    <property type="entry name" value="KDZ"/>
    <property type="match status" value="1"/>
</dbReference>
<dbReference type="OrthoDB" id="3035502at2759"/>
<evidence type="ECO:0000313" key="3">
    <source>
        <dbReference type="Proteomes" id="UP000017559"/>
    </source>
</evidence>
<dbReference type="AlphaFoldDB" id="V2WN58"/>